<comment type="similarity">
    <text evidence="1 3">Belongs to the GcvH family.</text>
</comment>
<evidence type="ECO:0000256" key="3">
    <source>
        <dbReference type="HAMAP-Rule" id="MF_00272"/>
    </source>
</evidence>
<reference evidence="5 6" key="1">
    <citation type="submission" date="2021-12" db="EMBL/GenBank/DDBJ databases">
        <title>Discovery of the Pendulisporaceae a myxobacterial family with distinct sporulation behavior and unique specialized metabolism.</title>
        <authorList>
            <person name="Garcia R."/>
            <person name="Popoff A."/>
            <person name="Bader C.D."/>
            <person name="Loehr J."/>
            <person name="Walesch S."/>
            <person name="Walt C."/>
            <person name="Boldt J."/>
            <person name="Bunk B."/>
            <person name="Haeckl F.J.F.P.J."/>
            <person name="Gunesch A.P."/>
            <person name="Birkelbach J."/>
            <person name="Nuebel U."/>
            <person name="Pietschmann T."/>
            <person name="Bach T."/>
            <person name="Mueller R."/>
        </authorList>
    </citation>
    <scope>NUCLEOTIDE SEQUENCE [LARGE SCALE GENOMIC DNA]</scope>
    <source>
        <strain evidence="5 6">MSr11954</strain>
    </source>
</reference>
<dbReference type="PROSITE" id="PS00189">
    <property type="entry name" value="LIPOYL"/>
    <property type="match status" value="1"/>
</dbReference>
<evidence type="ECO:0000259" key="4">
    <source>
        <dbReference type="PROSITE" id="PS50968"/>
    </source>
</evidence>
<dbReference type="SUPFAM" id="SSF51230">
    <property type="entry name" value="Single hybrid motif"/>
    <property type="match status" value="1"/>
</dbReference>
<gene>
    <name evidence="3 5" type="primary">gcvH</name>
    <name evidence="5" type="ORF">LZC94_36315</name>
</gene>
<comment type="function">
    <text evidence="3">The glycine cleavage system catalyzes the degradation of glycine. The H protein shuttles the methylamine group of glycine from the P protein to the T protein.</text>
</comment>
<dbReference type="EMBL" id="CP089984">
    <property type="protein sequence ID" value="WXB13296.1"/>
    <property type="molecule type" value="Genomic_DNA"/>
</dbReference>
<evidence type="ECO:0000313" key="5">
    <source>
        <dbReference type="EMBL" id="WXB13296.1"/>
    </source>
</evidence>
<dbReference type="NCBIfam" id="NF002270">
    <property type="entry name" value="PRK01202.1"/>
    <property type="match status" value="1"/>
</dbReference>
<evidence type="ECO:0000313" key="6">
    <source>
        <dbReference type="Proteomes" id="UP001370348"/>
    </source>
</evidence>
<dbReference type="HAMAP" id="MF_00272">
    <property type="entry name" value="GcvH"/>
    <property type="match status" value="1"/>
</dbReference>
<dbReference type="Pfam" id="PF01597">
    <property type="entry name" value="GCV_H"/>
    <property type="match status" value="1"/>
</dbReference>
<sequence>MSDASIPEGLKYTKDHEWAKIEGNEIVVGITKFAVEQLGDITMVTIDKKKGDDVTGGDAFGSVESVKSVSDLLAPVSGKLTDINKAAQDKAELLNEDPYNAWLVRIAVSDATALDALLDAAAYAEHVKNSA</sequence>
<evidence type="ECO:0000256" key="2">
    <source>
        <dbReference type="ARBA" id="ARBA00022823"/>
    </source>
</evidence>
<dbReference type="CDD" id="cd06848">
    <property type="entry name" value="GCS_H"/>
    <property type="match status" value="1"/>
</dbReference>
<proteinExistence type="inferred from homology"/>
<dbReference type="InterPro" id="IPR000089">
    <property type="entry name" value="Biotin_lipoyl"/>
</dbReference>
<dbReference type="RefSeq" id="WP_394822918.1">
    <property type="nucleotide sequence ID" value="NZ_CP089984.1"/>
</dbReference>
<dbReference type="InterPro" id="IPR002930">
    <property type="entry name" value="GCV_H"/>
</dbReference>
<keyword evidence="2 3" id="KW-0450">Lipoyl</keyword>
<evidence type="ECO:0000256" key="1">
    <source>
        <dbReference type="ARBA" id="ARBA00009249"/>
    </source>
</evidence>
<dbReference type="Proteomes" id="UP001370348">
    <property type="component" value="Chromosome"/>
</dbReference>
<comment type="subunit">
    <text evidence="3">The glycine cleavage system is composed of four proteins: P, T, L and H.</text>
</comment>
<accession>A0ABZ2LQU4</accession>
<dbReference type="Gene3D" id="2.40.50.100">
    <property type="match status" value="1"/>
</dbReference>
<dbReference type="InterPro" id="IPR003016">
    <property type="entry name" value="2-oxoA_DH_lipoyl-BS"/>
</dbReference>
<feature type="domain" description="Lipoyl-binding" evidence="4">
    <location>
        <begin position="25"/>
        <end position="107"/>
    </location>
</feature>
<dbReference type="PROSITE" id="PS50968">
    <property type="entry name" value="BIOTINYL_LIPOYL"/>
    <property type="match status" value="1"/>
</dbReference>
<dbReference type="InterPro" id="IPR017453">
    <property type="entry name" value="GCV_H_sub"/>
</dbReference>
<dbReference type="PANTHER" id="PTHR11715">
    <property type="entry name" value="GLYCINE CLEAVAGE SYSTEM H PROTEIN"/>
    <property type="match status" value="1"/>
</dbReference>
<dbReference type="InterPro" id="IPR033753">
    <property type="entry name" value="GCV_H/Fam206"/>
</dbReference>
<keyword evidence="6" id="KW-1185">Reference proteome</keyword>
<dbReference type="InterPro" id="IPR011053">
    <property type="entry name" value="Single_hybrid_motif"/>
</dbReference>
<feature type="modified residue" description="N6-lipoyllysine" evidence="3">
    <location>
        <position position="67"/>
    </location>
</feature>
<comment type="cofactor">
    <cofactor evidence="3">
        <name>(R)-lipoate</name>
        <dbReference type="ChEBI" id="CHEBI:83088"/>
    </cofactor>
    <text evidence="3">Binds 1 lipoyl cofactor covalently.</text>
</comment>
<protein>
    <recommendedName>
        <fullName evidence="3">Glycine cleavage system H protein</fullName>
    </recommendedName>
</protein>
<dbReference type="NCBIfam" id="TIGR00527">
    <property type="entry name" value="gcvH"/>
    <property type="match status" value="1"/>
</dbReference>
<name>A0ABZ2LQU4_9BACT</name>
<dbReference type="PANTHER" id="PTHR11715:SF3">
    <property type="entry name" value="GLYCINE CLEAVAGE SYSTEM H PROTEIN-RELATED"/>
    <property type="match status" value="1"/>
</dbReference>
<organism evidence="5 6">
    <name type="scientific">Pendulispora albinea</name>
    <dbReference type="NCBI Taxonomy" id="2741071"/>
    <lineage>
        <taxon>Bacteria</taxon>
        <taxon>Pseudomonadati</taxon>
        <taxon>Myxococcota</taxon>
        <taxon>Myxococcia</taxon>
        <taxon>Myxococcales</taxon>
        <taxon>Sorangiineae</taxon>
        <taxon>Pendulisporaceae</taxon>
        <taxon>Pendulispora</taxon>
    </lineage>
</organism>